<evidence type="ECO:0000256" key="1">
    <source>
        <dbReference type="ARBA" id="ARBA00022679"/>
    </source>
</evidence>
<dbReference type="InterPro" id="IPR003836">
    <property type="entry name" value="Glucokinase"/>
</dbReference>
<dbReference type="CDD" id="cd24008">
    <property type="entry name" value="ASKHA_NBD_GLK"/>
    <property type="match status" value="1"/>
</dbReference>
<gene>
    <name evidence="4" type="ORF">QEZ52_09695</name>
</gene>
<evidence type="ECO:0000256" key="2">
    <source>
        <dbReference type="ARBA" id="ARBA00022777"/>
    </source>
</evidence>
<accession>A0ABZ2XXG4</accession>
<dbReference type="InterPro" id="IPR043129">
    <property type="entry name" value="ATPase_NBD"/>
</dbReference>
<evidence type="ECO:0000313" key="4">
    <source>
        <dbReference type="EMBL" id="WZK90799.1"/>
    </source>
</evidence>
<comment type="similarity">
    <text evidence="3">Belongs to the bacterial glucokinase family.</text>
</comment>
<evidence type="ECO:0000256" key="3">
    <source>
        <dbReference type="RuleBase" id="RU004046"/>
    </source>
</evidence>
<reference evidence="4 5" key="1">
    <citation type="submission" date="2023-04" db="EMBL/GenBank/DDBJ databases">
        <title>Complete genome sequence of Alisedimentitalea scapharcae.</title>
        <authorList>
            <person name="Rong J.-C."/>
            <person name="Yi M.-L."/>
            <person name="Zhao Q."/>
        </authorList>
    </citation>
    <scope>NUCLEOTIDE SEQUENCE [LARGE SCALE GENOMIC DNA]</scope>
    <source>
        <strain evidence="4 5">KCTC 42119</strain>
    </source>
</reference>
<dbReference type="EMBL" id="CP123584">
    <property type="protein sequence ID" value="WZK90799.1"/>
    <property type="molecule type" value="Genomic_DNA"/>
</dbReference>
<name>A0ABZ2XXG4_9RHOB</name>
<keyword evidence="2" id="KW-0418">Kinase</keyword>
<dbReference type="Gene3D" id="3.40.367.20">
    <property type="match status" value="1"/>
</dbReference>
<dbReference type="Gene3D" id="3.30.420.40">
    <property type="match status" value="1"/>
</dbReference>
<dbReference type="SUPFAM" id="SSF53067">
    <property type="entry name" value="Actin-like ATPase domain"/>
    <property type="match status" value="1"/>
</dbReference>
<dbReference type="RefSeq" id="WP_406649866.1">
    <property type="nucleotide sequence ID" value="NZ_CP123584.1"/>
</dbReference>
<evidence type="ECO:0000313" key="5">
    <source>
        <dbReference type="Proteomes" id="UP001623232"/>
    </source>
</evidence>
<protein>
    <submittedName>
        <fullName evidence="4">ROK family protein</fullName>
    </submittedName>
</protein>
<dbReference type="InterPro" id="IPR050201">
    <property type="entry name" value="Bacterial_glucokinase"/>
</dbReference>
<keyword evidence="1" id="KW-0808">Transferase</keyword>
<dbReference type="PANTHER" id="PTHR47690">
    <property type="entry name" value="GLUCOKINASE"/>
    <property type="match status" value="1"/>
</dbReference>
<proteinExistence type="inferred from homology"/>
<dbReference type="PANTHER" id="PTHR47690:SF1">
    <property type="entry name" value="GLUCOKINASE"/>
    <property type="match status" value="1"/>
</dbReference>
<keyword evidence="5" id="KW-1185">Reference proteome</keyword>
<sequence>MWNFVADVGGTNMRLAAISNVGSIVDQKSYHSKSDLDFPEACACFIREHDGPPEAVVVAAAGVVTDGAVQLTNSAQNFSETELAEVCQTQNVKILNDFEAAAWSLATIGGGDTRVLQGPTDVPHGPRLVIGPGTGLGVGALVWVHGQPHVVPGEGGHVSLSPQSYEEFGYFEQLVRLWPEIRIGNGVAVEAEAILSGTGVPMLYEAVAHARQSIVEPKTSAQVFTLAKRGEDQNANIAIDLFRRALGQIAGDLALVFNAKGGVFLTGGVALSNTWIFDRRFLDAFNAGGRHSNWRSAMPVYLYQNPDFGLLGARNYVSTR</sequence>
<dbReference type="Pfam" id="PF02685">
    <property type="entry name" value="Glucokinase"/>
    <property type="match status" value="1"/>
</dbReference>
<organism evidence="4 5">
    <name type="scientific">Aliisedimentitalea scapharcae</name>
    <dbReference type="NCBI Taxonomy" id="1524259"/>
    <lineage>
        <taxon>Bacteria</taxon>
        <taxon>Pseudomonadati</taxon>
        <taxon>Pseudomonadota</taxon>
        <taxon>Alphaproteobacteria</taxon>
        <taxon>Rhodobacterales</taxon>
        <taxon>Roseobacteraceae</taxon>
        <taxon>Aliisedimentitalea</taxon>
    </lineage>
</organism>
<dbReference type="Proteomes" id="UP001623232">
    <property type="component" value="Chromosome"/>
</dbReference>